<dbReference type="InterPro" id="IPR001647">
    <property type="entry name" value="HTH_TetR"/>
</dbReference>
<keyword evidence="1" id="KW-0805">Transcription regulation</keyword>
<dbReference type="OMA" id="AWWEQGL"/>
<dbReference type="PANTHER" id="PTHR30055">
    <property type="entry name" value="HTH-TYPE TRANSCRIPTIONAL REGULATOR RUTR"/>
    <property type="match status" value="1"/>
</dbReference>
<feature type="domain" description="HTH tetR-type" evidence="6">
    <location>
        <begin position="38"/>
        <end position="98"/>
    </location>
</feature>
<dbReference type="PANTHER" id="PTHR30055:SF151">
    <property type="entry name" value="TRANSCRIPTIONAL REGULATORY PROTEIN"/>
    <property type="match status" value="1"/>
</dbReference>
<name>A0A837DAA0_9PSEU</name>
<evidence type="ECO:0000259" key="6">
    <source>
        <dbReference type="PROSITE" id="PS50977"/>
    </source>
</evidence>
<dbReference type="InterPro" id="IPR004111">
    <property type="entry name" value="Repressor_TetR_C"/>
</dbReference>
<dbReference type="AlphaFoldDB" id="A0A837DAA0"/>
<dbReference type="InterPro" id="IPR036271">
    <property type="entry name" value="Tet_transcr_reg_TetR-rel_C_sf"/>
</dbReference>
<evidence type="ECO:0000256" key="1">
    <source>
        <dbReference type="ARBA" id="ARBA00023015"/>
    </source>
</evidence>
<dbReference type="Pfam" id="PF00440">
    <property type="entry name" value="TetR_N"/>
    <property type="match status" value="1"/>
</dbReference>
<dbReference type="Gene3D" id="1.10.10.60">
    <property type="entry name" value="Homeodomain-like"/>
    <property type="match status" value="1"/>
</dbReference>
<dbReference type="Pfam" id="PF02909">
    <property type="entry name" value="TetR_C_1"/>
    <property type="match status" value="1"/>
</dbReference>
<keyword evidence="3" id="KW-0804">Transcription</keyword>
<protein>
    <submittedName>
        <fullName evidence="7">TetR family transcriptional regulator</fullName>
    </submittedName>
</protein>
<dbReference type="RefSeq" id="WP_012795555.1">
    <property type="nucleotide sequence ID" value="NZ_CALJZO010000058.1"/>
</dbReference>
<dbReference type="SUPFAM" id="SSF46689">
    <property type="entry name" value="Homeodomain-like"/>
    <property type="match status" value="1"/>
</dbReference>
<feature type="region of interest" description="Disordered" evidence="5">
    <location>
        <begin position="1"/>
        <end position="39"/>
    </location>
</feature>
<reference evidence="7 8" key="1">
    <citation type="submission" date="2014-10" db="EMBL/GenBank/DDBJ databases">
        <title>Genome sequence of Micropolyspora internatus JCM3315.</title>
        <authorList>
            <person name="Shin S.-K."/>
            <person name="Yi H."/>
        </authorList>
    </citation>
    <scope>NUCLEOTIDE SEQUENCE [LARGE SCALE GENOMIC DNA]</scope>
    <source>
        <strain evidence="7 8">JCM 3315</strain>
    </source>
</reference>
<keyword evidence="2 4" id="KW-0238">DNA-binding</keyword>
<proteinExistence type="predicted"/>
<dbReference type="SUPFAM" id="SSF48498">
    <property type="entry name" value="Tetracyclin repressor-like, C-terminal domain"/>
    <property type="match status" value="1"/>
</dbReference>
<accession>A0A837DAA0</accession>
<evidence type="ECO:0000256" key="5">
    <source>
        <dbReference type="SAM" id="MobiDB-lite"/>
    </source>
</evidence>
<organism evidence="7 8">
    <name type="scientific">Saccharomonospora viridis</name>
    <dbReference type="NCBI Taxonomy" id="1852"/>
    <lineage>
        <taxon>Bacteria</taxon>
        <taxon>Bacillati</taxon>
        <taxon>Actinomycetota</taxon>
        <taxon>Actinomycetes</taxon>
        <taxon>Pseudonocardiales</taxon>
        <taxon>Pseudonocardiaceae</taxon>
        <taxon>Saccharomonospora</taxon>
    </lineage>
</organism>
<evidence type="ECO:0000256" key="2">
    <source>
        <dbReference type="ARBA" id="ARBA00023125"/>
    </source>
</evidence>
<gene>
    <name evidence="7" type="ORF">MINT15_16350</name>
</gene>
<dbReference type="InterPro" id="IPR050109">
    <property type="entry name" value="HTH-type_TetR-like_transc_reg"/>
</dbReference>
<dbReference type="EMBL" id="JRZE01000003">
    <property type="protein sequence ID" value="KHF44753.1"/>
    <property type="molecule type" value="Genomic_DNA"/>
</dbReference>
<evidence type="ECO:0000313" key="7">
    <source>
        <dbReference type="EMBL" id="KHF44753.1"/>
    </source>
</evidence>
<dbReference type="OrthoDB" id="2570341at2"/>
<comment type="caution">
    <text evidence="7">The sequence shown here is derived from an EMBL/GenBank/DDBJ whole genome shotgun (WGS) entry which is preliminary data.</text>
</comment>
<sequence length="256" mass="27738">MTDSQRPGARPDARPELPGVLARMWGREPTPRRGPKPSLDLARITEAAITIADADGLAAVSMSSVASRLGVAPMSLYRYVDSKDELLLAMLDAASGDPPPVGGLSRRDYLFRWTKAHVETFLARPWLLSIARGGPPLGPRGLLWLEQLLTALDDTPLDGEEKILIATTLSGYALNEASLIIALERSPKQGSQPSSSAAYGELIAELVDRRTYPRLAEIARGHTFAAAEGAWIDEKDFRFGLDLLLDGIDALIARRS</sequence>
<dbReference type="Proteomes" id="UP000030848">
    <property type="component" value="Unassembled WGS sequence"/>
</dbReference>
<dbReference type="GO" id="GO:0045892">
    <property type="term" value="P:negative regulation of DNA-templated transcription"/>
    <property type="evidence" value="ECO:0007669"/>
    <property type="project" value="InterPro"/>
</dbReference>
<evidence type="ECO:0000313" key="8">
    <source>
        <dbReference type="Proteomes" id="UP000030848"/>
    </source>
</evidence>
<evidence type="ECO:0000256" key="4">
    <source>
        <dbReference type="PROSITE-ProRule" id="PRU00335"/>
    </source>
</evidence>
<feature type="DNA-binding region" description="H-T-H motif" evidence="4">
    <location>
        <begin position="61"/>
        <end position="80"/>
    </location>
</feature>
<evidence type="ECO:0000256" key="3">
    <source>
        <dbReference type="ARBA" id="ARBA00023163"/>
    </source>
</evidence>
<dbReference type="PROSITE" id="PS50977">
    <property type="entry name" value="HTH_TETR_2"/>
    <property type="match status" value="1"/>
</dbReference>
<dbReference type="GO" id="GO:0000976">
    <property type="term" value="F:transcription cis-regulatory region binding"/>
    <property type="evidence" value="ECO:0007669"/>
    <property type="project" value="TreeGrafter"/>
</dbReference>
<dbReference type="InterPro" id="IPR009057">
    <property type="entry name" value="Homeodomain-like_sf"/>
</dbReference>
<dbReference type="GO" id="GO:0003700">
    <property type="term" value="F:DNA-binding transcription factor activity"/>
    <property type="evidence" value="ECO:0007669"/>
    <property type="project" value="TreeGrafter"/>
</dbReference>
<dbReference type="Gene3D" id="1.10.357.10">
    <property type="entry name" value="Tetracycline Repressor, domain 2"/>
    <property type="match status" value="1"/>
</dbReference>